<keyword evidence="3" id="KW-1185">Reference proteome</keyword>
<gene>
    <name evidence="2" type="ORF">PBOR_21715</name>
</gene>
<dbReference type="NCBIfam" id="TIGR00762">
    <property type="entry name" value="DegV"/>
    <property type="match status" value="1"/>
</dbReference>
<evidence type="ECO:0000313" key="3">
    <source>
        <dbReference type="Proteomes" id="UP000029518"/>
    </source>
</evidence>
<dbReference type="GO" id="GO:0008289">
    <property type="term" value="F:lipid binding"/>
    <property type="evidence" value="ECO:0007669"/>
    <property type="project" value="UniProtKB-KW"/>
</dbReference>
<dbReference type="Proteomes" id="UP000029518">
    <property type="component" value="Chromosome"/>
</dbReference>
<dbReference type="InterPro" id="IPR003797">
    <property type="entry name" value="DegV"/>
</dbReference>
<dbReference type="InterPro" id="IPR043168">
    <property type="entry name" value="DegV_C"/>
</dbReference>
<dbReference type="HOGENOM" id="CLU_048251_2_1_9"/>
<proteinExistence type="predicted"/>
<dbReference type="Gene3D" id="3.30.1180.10">
    <property type="match status" value="1"/>
</dbReference>
<evidence type="ECO:0000256" key="1">
    <source>
        <dbReference type="ARBA" id="ARBA00023121"/>
    </source>
</evidence>
<accession>A0A089MS29</accession>
<dbReference type="InterPro" id="IPR050270">
    <property type="entry name" value="DegV_domain_contain"/>
</dbReference>
<dbReference type="PROSITE" id="PS51482">
    <property type="entry name" value="DEGV"/>
    <property type="match status" value="1"/>
</dbReference>
<dbReference type="RefSeq" id="WP_042214973.1">
    <property type="nucleotide sequence ID" value="NZ_CP009285.1"/>
</dbReference>
<sequence>MPIKIITDSGSDLPPEYVEQYDISIVHLPVHFGHELMPYDTDAKTFYARMHEAKELPTTASPSPQVFLDNFKQVEAGTDIMVICMSSNISSTYQTAMIAKEMYEEEGHPNAIEIIDSKLFSGGLTLIVAMAAKWSLTAASLAELKDKVMHKVEETTAYFTLDTLENVIKGGRLSRISGAVASVLNIKLLLKISEEGTVEVVEKTRGLPKALSHLLAKLDQKQHDYEQAVIAIVHSNCEMLALEIKARILEKHPFKEILLSTMGPVMGTYAGQGGIGVAF</sequence>
<reference evidence="2" key="1">
    <citation type="submission" date="2014-08" db="EMBL/GenBank/DDBJ databases">
        <title>Comparative genomics of the Paenibacillus odorifer group.</title>
        <authorList>
            <person name="den Bakker H.C."/>
            <person name="Tsai Y.-C.Y.-C."/>
            <person name="Martin N."/>
            <person name="Korlach J."/>
            <person name="Wiedmann M."/>
        </authorList>
    </citation>
    <scope>NUCLEOTIDE SEQUENCE [LARGE SCALE GENOMIC DNA]</scope>
    <source>
        <strain evidence="2">DSM 13188</strain>
    </source>
</reference>
<dbReference type="SUPFAM" id="SSF82549">
    <property type="entry name" value="DAK1/DegV-like"/>
    <property type="match status" value="1"/>
</dbReference>
<dbReference type="PANTHER" id="PTHR33434:SF2">
    <property type="entry name" value="FATTY ACID-BINDING PROTEIN TM_1468"/>
    <property type="match status" value="1"/>
</dbReference>
<protein>
    <recommendedName>
        <fullName evidence="4">EDD domain protein</fullName>
    </recommendedName>
</protein>
<keyword evidence="1" id="KW-0446">Lipid-binding</keyword>
<dbReference type="PANTHER" id="PTHR33434">
    <property type="entry name" value="DEGV DOMAIN-CONTAINING PROTEIN DR_1986-RELATED"/>
    <property type="match status" value="1"/>
</dbReference>
<dbReference type="EMBL" id="CP009285">
    <property type="protein sequence ID" value="AIQ59269.1"/>
    <property type="molecule type" value="Genomic_DNA"/>
</dbReference>
<evidence type="ECO:0000313" key="2">
    <source>
        <dbReference type="EMBL" id="AIQ59269.1"/>
    </source>
</evidence>
<dbReference type="Gene3D" id="3.40.50.10170">
    <property type="match status" value="1"/>
</dbReference>
<dbReference type="Pfam" id="PF02645">
    <property type="entry name" value="DegV"/>
    <property type="match status" value="1"/>
</dbReference>
<organism evidence="2 3">
    <name type="scientific">Paenibacillus borealis</name>
    <dbReference type="NCBI Taxonomy" id="160799"/>
    <lineage>
        <taxon>Bacteria</taxon>
        <taxon>Bacillati</taxon>
        <taxon>Bacillota</taxon>
        <taxon>Bacilli</taxon>
        <taxon>Bacillales</taxon>
        <taxon>Paenibacillaceae</taxon>
        <taxon>Paenibacillus</taxon>
    </lineage>
</organism>
<dbReference type="AlphaFoldDB" id="A0A089MS29"/>
<dbReference type="OrthoDB" id="5429275at2"/>
<evidence type="ECO:0008006" key="4">
    <source>
        <dbReference type="Google" id="ProtNLM"/>
    </source>
</evidence>
<dbReference type="KEGG" id="pbd:PBOR_21715"/>
<name>A0A089MS29_PAEBO</name>